<keyword evidence="5" id="KW-1185">Reference proteome</keyword>
<reference evidence="4 5" key="1">
    <citation type="submission" date="2016-09" db="EMBL/GenBank/DDBJ databases">
        <title>Extensive genetic diversity and differential bi-allelic expression allows diatom success in the polar Southern Ocean.</title>
        <authorList>
            <consortium name="DOE Joint Genome Institute"/>
            <person name="Mock T."/>
            <person name="Otillar R.P."/>
            <person name="Strauss J."/>
            <person name="Dupont C."/>
            <person name="Frickenhaus S."/>
            <person name="Maumus F."/>
            <person name="Mcmullan M."/>
            <person name="Sanges R."/>
            <person name="Schmutz J."/>
            <person name="Toseland A."/>
            <person name="Valas R."/>
            <person name="Veluchamy A."/>
            <person name="Ward B.J."/>
            <person name="Allen A."/>
            <person name="Barry K."/>
            <person name="Falciatore A."/>
            <person name="Ferrante M."/>
            <person name="Fortunato A.E."/>
            <person name="Gloeckner G."/>
            <person name="Gruber A."/>
            <person name="Hipkin R."/>
            <person name="Janech M."/>
            <person name="Kroth P."/>
            <person name="Leese F."/>
            <person name="Lindquist E."/>
            <person name="Lyon B.R."/>
            <person name="Martin J."/>
            <person name="Mayer C."/>
            <person name="Parker M."/>
            <person name="Quesneville H."/>
            <person name="Raymond J."/>
            <person name="Uhlig C."/>
            <person name="Valentin K.U."/>
            <person name="Worden A.Z."/>
            <person name="Armbrust E.V."/>
            <person name="Bowler C."/>
            <person name="Green B."/>
            <person name="Moulton V."/>
            <person name="Van Oosterhout C."/>
            <person name="Grigoriev I."/>
        </authorList>
    </citation>
    <scope>NUCLEOTIDE SEQUENCE [LARGE SCALE GENOMIC DNA]</scope>
    <source>
        <strain evidence="4 5">CCMP1102</strain>
    </source>
</reference>
<dbReference type="InterPro" id="IPR050266">
    <property type="entry name" value="AB_hydrolase_sf"/>
</dbReference>
<gene>
    <name evidence="4" type="ORF">FRACYDRAFT_179575</name>
</gene>
<accession>A0A1E7FVE5</accession>
<evidence type="ECO:0000313" key="4">
    <source>
        <dbReference type="EMBL" id="OEU21813.1"/>
    </source>
</evidence>
<dbReference type="GO" id="GO:0016020">
    <property type="term" value="C:membrane"/>
    <property type="evidence" value="ECO:0007669"/>
    <property type="project" value="TreeGrafter"/>
</dbReference>
<dbReference type="Gene3D" id="3.40.50.1820">
    <property type="entry name" value="alpha/beta hydrolase"/>
    <property type="match status" value="1"/>
</dbReference>
<evidence type="ECO:0000256" key="1">
    <source>
        <dbReference type="ARBA" id="ARBA00008645"/>
    </source>
</evidence>
<evidence type="ECO:0000259" key="3">
    <source>
        <dbReference type="Pfam" id="PF00561"/>
    </source>
</evidence>
<dbReference type="GO" id="GO:0016787">
    <property type="term" value="F:hydrolase activity"/>
    <property type="evidence" value="ECO:0007669"/>
    <property type="project" value="UniProtKB-KW"/>
</dbReference>
<dbReference type="Pfam" id="PF00561">
    <property type="entry name" value="Abhydrolase_1"/>
    <property type="match status" value="1"/>
</dbReference>
<dbReference type="SUPFAM" id="SSF53474">
    <property type="entry name" value="alpha/beta-Hydrolases"/>
    <property type="match status" value="1"/>
</dbReference>
<dbReference type="PANTHER" id="PTHR43798:SF14">
    <property type="entry name" value="SERINE HYDROLASE-LIKE PROTEIN DDB_G0286239"/>
    <property type="match status" value="1"/>
</dbReference>
<comment type="similarity">
    <text evidence="1">Belongs to the AB hydrolase superfamily.</text>
</comment>
<evidence type="ECO:0000313" key="5">
    <source>
        <dbReference type="Proteomes" id="UP000095751"/>
    </source>
</evidence>
<dbReference type="InterPro" id="IPR029058">
    <property type="entry name" value="AB_hydrolase_fold"/>
</dbReference>
<sequence length="346" mass="38158">MNEINLTLADGTILKGQHYFYKQPHQTVGDDDDKKGKAPTKIKILALHGWLDNCRSFHYLAPHLIEKFGGVAEFVAIDLPGHGWSSHRPIDGPSTVLSEGVYYVAETLHALGWDDDDNSNNDGDSSNNVTLIGHSMGGGIATMYAGVFPSQISNLISIDMIGSEPGAPENTASSIRNHVTQRRLAGPTGRRHTLYPTLDRCIQARQKSAQRSKGGHQYISLEAATELVTRATIAEGEDDDDDDVGTLVTPSSIIGYKFRHDTRLLWPSLQYLSSDQIDYIMKEVEAPVCILSADDGYPFEKDRIDRAIQNLKPKMYKTLPGSHHLHADPDTADAVVDTIYDFLKKS</sequence>
<dbReference type="InParanoid" id="A0A1E7FVE5"/>
<evidence type="ECO:0000256" key="2">
    <source>
        <dbReference type="ARBA" id="ARBA00022801"/>
    </source>
</evidence>
<proteinExistence type="inferred from homology"/>
<organism evidence="4 5">
    <name type="scientific">Fragilariopsis cylindrus CCMP1102</name>
    <dbReference type="NCBI Taxonomy" id="635003"/>
    <lineage>
        <taxon>Eukaryota</taxon>
        <taxon>Sar</taxon>
        <taxon>Stramenopiles</taxon>
        <taxon>Ochrophyta</taxon>
        <taxon>Bacillariophyta</taxon>
        <taxon>Bacillariophyceae</taxon>
        <taxon>Bacillariophycidae</taxon>
        <taxon>Bacillariales</taxon>
        <taxon>Bacillariaceae</taxon>
        <taxon>Fragilariopsis</taxon>
    </lineage>
</organism>
<name>A0A1E7FVE5_9STRA</name>
<dbReference type="EMBL" id="KV784353">
    <property type="protein sequence ID" value="OEU21813.1"/>
    <property type="molecule type" value="Genomic_DNA"/>
</dbReference>
<keyword evidence="2 4" id="KW-0378">Hydrolase</keyword>
<dbReference type="OrthoDB" id="6431331at2759"/>
<dbReference type="PANTHER" id="PTHR43798">
    <property type="entry name" value="MONOACYLGLYCEROL LIPASE"/>
    <property type="match status" value="1"/>
</dbReference>
<feature type="domain" description="AB hydrolase-1" evidence="3">
    <location>
        <begin position="44"/>
        <end position="168"/>
    </location>
</feature>
<dbReference type="AlphaFoldDB" id="A0A1E7FVE5"/>
<dbReference type="InterPro" id="IPR000073">
    <property type="entry name" value="AB_hydrolase_1"/>
</dbReference>
<dbReference type="KEGG" id="fcy:FRACYDRAFT_179575"/>
<dbReference type="Proteomes" id="UP000095751">
    <property type="component" value="Unassembled WGS sequence"/>
</dbReference>
<protein>
    <submittedName>
        <fullName evidence="4">Alpha/beta-hydrolase</fullName>
    </submittedName>
</protein>